<dbReference type="InterPro" id="IPR011990">
    <property type="entry name" value="TPR-like_helical_dom_sf"/>
</dbReference>
<dbReference type="PANTHER" id="PTHR47691:SF3">
    <property type="entry name" value="HTH-TYPE TRANSCRIPTIONAL REGULATOR RV0890C-RELATED"/>
    <property type="match status" value="1"/>
</dbReference>
<gene>
    <name evidence="2" type="ORF">GCM10012284_26150</name>
</gene>
<proteinExistence type="predicted"/>
<dbReference type="GO" id="GO:0006355">
    <property type="term" value="P:regulation of DNA-templated transcription"/>
    <property type="evidence" value="ECO:0007669"/>
    <property type="project" value="InterPro"/>
</dbReference>
<dbReference type="InterPro" id="IPR027417">
    <property type="entry name" value="P-loop_NTPase"/>
</dbReference>
<dbReference type="InterPro" id="IPR058852">
    <property type="entry name" value="HTH_77"/>
</dbReference>
<dbReference type="CDD" id="cd06170">
    <property type="entry name" value="LuxR_C_like"/>
    <property type="match status" value="1"/>
</dbReference>
<dbReference type="InterPro" id="IPR000792">
    <property type="entry name" value="Tscrpt_reg_LuxR_C"/>
</dbReference>
<keyword evidence="3" id="KW-1185">Reference proteome</keyword>
<evidence type="ECO:0000313" key="2">
    <source>
        <dbReference type="EMBL" id="GGK91089.1"/>
    </source>
</evidence>
<dbReference type="SUPFAM" id="SSF48452">
    <property type="entry name" value="TPR-like"/>
    <property type="match status" value="1"/>
</dbReference>
<dbReference type="AlphaFoldDB" id="A0A8J3FNW8"/>
<comment type="caution">
    <text evidence="2">The sequence shown here is derived from an EMBL/GenBank/DDBJ whole genome shotgun (WGS) entry which is preliminary data.</text>
</comment>
<dbReference type="SUPFAM" id="SSF46894">
    <property type="entry name" value="C-terminal effector domain of the bipartite response regulators"/>
    <property type="match status" value="1"/>
</dbReference>
<sequence>MSAQRTASRNAAATRYCSSACRQRAYRDRVKNGPSHPTTRVIYLTSFVGRTRELSELAAHRAGTRMLTLVGPPGVGKSRLAAEVIAKEQNLSHRESVIMDLSSVPDGCTTARAVTMLRASVRQGLGAAPRAGSQRRGQLLLLDNCERVLPAFRPAVTSLLDDLPSLRLITTSRETWGLPGETAYSVNGLSQPDICSGDAVSWYLGADSVRLFVHRCAAVSPDFQLTDCNAGDVADICRMLDGIPLALELAAQLIRALSVRDIKELLREQPDILSTGWRTAQPRHQSWAASLRWSYDTLQPAQQALFRRLSVFSGSFSGAAAVAAYGGRESPDTTMRMIHNLLEKSLVTLDFDTSGPARFRMLESIRGFGLQELRSAAEEPVVVRRLVDWFLREHTRLLRAPLGAWETVRELRGERHNIESLLRRLADHDEERSLALTALLAMIDLHVGDAPRALRALHRSLREASTESPHRAAAAEAAVALACWLGKAELALELAPDAVRAAQHGDAEAQRVRVLLLVGLSYEMHGDRASALSTLVTCADLSERHGSSALAALCRAHLSRHLLHEGRYDDAVRVLRETLPVVRTSASPEHVRAIFNSAGAVALATDDVARASRLFRSAITTGESAVGLCDSVLGLALSAYRDNRFQHAFKLLTAIGGRPLLAPRLFPGWRDEIADARSIATRLLPSAVTENIRRSGGLGLRDLTMLALGRDEEPGQEAAPDEGDDVLSSREWDVIALVMRGLPNRQIAQQMHLSVRTVENHVRNIRRLLGLRSRAHVAAWAARRSSATIS</sequence>
<dbReference type="InterPro" id="IPR016032">
    <property type="entry name" value="Sig_transdc_resp-reg_C-effctor"/>
</dbReference>
<dbReference type="Gene3D" id="3.40.50.300">
    <property type="entry name" value="P-loop containing nucleotide triphosphate hydrolases"/>
    <property type="match status" value="1"/>
</dbReference>
<dbReference type="PANTHER" id="PTHR47691">
    <property type="entry name" value="REGULATOR-RELATED"/>
    <property type="match status" value="1"/>
</dbReference>
<reference evidence="2" key="2">
    <citation type="submission" date="2020-09" db="EMBL/GenBank/DDBJ databases">
        <authorList>
            <person name="Sun Q."/>
            <person name="Zhou Y."/>
        </authorList>
    </citation>
    <scope>NUCLEOTIDE SEQUENCE</scope>
    <source>
        <strain evidence="2">CGMCC 4.7299</strain>
    </source>
</reference>
<dbReference type="Gene3D" id="1.10.10.10">
    <property type="entry name" value="Winged helix-like DNA-binding domain superfamily/Winged helix DNA-binding domain"/>
    <property type="match status" value="1"/>
</dbReference>
<dbReference type="PRINTS" id="PR00038">
    <property type="entry name" value="HTHLUXR"/>
</dbReference>
<evidence type="ECO:0000259" key="1">
    <source>
        <dbReference type="PROSITE" id="PS50043"/>
    </source>
</evidence>
<feature type="domain" description="HTH luxR-type" evidence="1">
    <location>
        <begin position="720"/>
        <end position="785"/>
    </location>
</feature>
<organism evidence="2 3">
    <name type="scientific">Mangrovihabitans endophyticus</name>
    <dbReference type="NCBI Taxonomy" id="1751298"/>
    <lineage>
        <taxon>Bacteria</taxon>
        <taxon>Bacillati</taxon>
        <taxon>Actinomycetota</taxon>
        <taxon>Actinomycetes</taxon>
        <taxon>Micromonosporales</taxon>
        <taxon>Micromonosporaceae</taxon>
        <taxon>Mangrovihabitans</taxon>
    </lineage>
</organism>
<evidence type="ECO:0000313" key="3">
    <source>
        <dbReference type="Proteomes" id="UP000656042"/>
    </source>
</evidence>
<name>A0A8J3FNW8_9ACTN</name>
<dbReference type="Gene3D" id="1.25.40.10">
    <property type="entry name" value="Tetratricopeptide repeat domain"/>
    <property type="match status" value="1"/>
</dbReference>
<dbReference type="SUPFAM" id="SSF52540">
    <property type="entry name" value="P-loop containing nucleoside triphosphate hydrolases"/>
    <property type="match status" value="1"/>
</dbReference>
<dbReference type="EMBL" id="BMMX01000009">
    <property type="protein sequence ID" value="GGK91089.1"/>
    <property type="molecule type" value="Genomic_DNA"/>
</dbReference>
<reference evidence="2" key="1">
    <citation type="journal article" date="2014" name="Int. J. Syst. Evol. Microbiol.">
        <title>Complete genome sequence of Corynebacterium casei LMG S-19264T (=DSM 44701T), isolated from a smear-ripened cheese.</title>
        <authorList>
            <consortium name="US DOE Joint Genome Institute (JGI-PGF)"/>
            <person name="Walter F."/>
            <person name="Albersmeier A."/>
            <person name="Kalinowski J."/>
            <person name="Ruckert C."/>
        </authorList>
    </citation>
    <scope>NUCLEOTIDE SEQUENCE</scope>
    <source>
        <strain evidence="2">CGMCC 4.7299</strain>
    </source>
</reference>
<dbReference type="GO" id="GO:0003677">
    <property type="term" value="F:DNA binding"/>
    <property type="evidence" value="ECO:0007669"/>
    <property type="project" value="InterPro"/>
</dbReference>
<protein>
    <recommendedName>
        <fullName evidence="1">HTH luxR-type domain-containing protein</fullName>
    </recommendedName>
</protein>
<dbReference type="PROSITE" id="PS50043">
    <property type="entry name" value="HTH_LUXR_2"/>
    <property type="match status" value="1"/>
</dbReference>
<dbReference type="InterPro" id="IPR036388">
    <property type="entry name" value="WH-like_DNA-bd_sf"/>
</dbReference>
<accession>A0A8J3FNW8</accession>
<dbReference type="Proteomes" id="UP000656042">
    <property type="component" value="Unassembled WGS sequence"/>
</dbReference>
<dbReference type="Pfam" id="PF25872">
    <property type="entry name" value="HTH_77"/>
    <property type="match status" value="1"/>
</dbReference>
<dbReference type="SMART" id="SM00421">
    <property type="entry name" value="HTH_LUXR"/>
    <property type="match status" value="1"/>
</dbReference>
<dbReference type="Pfam" id="PF00196">
    <property type="entry name" value="GerE"/>
    <property type="match status" value="1"/>
</dbReference>